<evidence type="ECO:0000256" key="1">
    <source>
        <dbReference type="SAM" id="MobiDB-lite"/>
    </source>
</evidence>
<dbReference type="AlphaFoldDB" id="A0A6A6F9E9"/>
<feature type="region of interest" description="Disordered" evidence="1">
    <location>
        <begin position="1"/>
        <end position="69"/>
    </location>
</feature>
<dbReference type="Proteomes" id="UP000799539">
    <property type="component" value="Unassembled WGS sequence"/>
</dbReference>
<gene>
    <name evidence="2" type="ORF">CERZMDRAFT_91217</name>
</gene>
<dbReference type="EMBL" id="ML992683">
    <property type="protein sequence ID" value="KAF2210034.1"/>
    <property type="molecule type" value="Genomic_DNA"/>
</dbReference>
<feature type="compositionally biased region" description="Low complexity" evidence="1">
    <location>
        <begin position="57"/>
        <end position="68"/>
    </location>
</feature>
<feature type="compositionally biased region" description="Basic residues" evidence="1">
    <location>
        <begin position="12"/>
        <end position="22"/>
    </location>
</feature>
<proteinExistence type="predicted"/>
<sequence length="90" mass="10226">MTDGYMYTHCPRPARPRRKIAPRSRAALTRRSLTPSQTRSSSQWGLTADRGERLRQHQSSAAAAHQSHPQLFHHGCTYPIMFPTRSSTSH</sequence>
<organism evidence="2 3">
    <name type="scientific">Cercospora zeae-maydis SCOH1-5</name>
    <dbReference type="NCBI Taxonomy" id="717836"/>
    <lineage>
        <taxon>Eukaryota</taxon>
        <taxon>Fungi</taxon>
        <taxon>Dikarya</taxon>
        <taxon>Ascomycota</taxon>
        <taxon>Pezizomycotina</taxon>
        <taxon>Dothideomycetes</taxon>
        <taxon>Dothideomycetidae</taxon>
        <taxon>Mycosphaerellales</taxon>
        <taxon>Mycosphaerellaceae</taxon>
        <taxon>Cercospora</taxon>
    </lineage>
</organism>
<protein>
    <submittedName>
        <fullName evidence="2">Uncharacterized protein</fullName>
    </submittedName>
</protein>
<evidence type="ECO:0000313" key="3">
    <source>
        <dbReference type="Proteomes" id="UP000799539"/>
    </source>
</evidence>
<reference evidence="2" key="1">
    <citation type="journal article" date="2020" name="Stud. Mycol.">
        <title>101 Dothideomycetes genomes: a test case for predicting lifestyles and emergence of pathogens.</title>
        <authorList>
            <person name="Haridas S."/>
            <person name="Albert R."/>
            <person name="Binder M."/>
            <person name="Bloem J."/>
            <person name="Labutti K."/>
            <person name="Salamov A."/>
            <person name="Andreopoulos B."/>
            <person name="Baker S."/>
            <person name="Barry K."/>
            <person name="Bills G."/>
            <person name="Bluhm B."/>
            <person name="Cannon C."/>
            <person name="Castanera R."/>
            <person name="Culley D."/>
            <person name="Daum C."/>
            <person name="Ezra D."/>
            <person name="Gonzalez J."/>
            <person name="Henrissat B."/>
            <person name="Kuo A."/>
            <person name="Liang C."/>
            <person name="Lipzen A."/>
            <person name="Lutzoni F."/>
            <person name="Magnuson J."/>
            <person name="Mondo S."/>
            <person name="Nolan M."/>
            <person name="Ohm R."/>
            <person name="Pangilinan J."/>
            <person name="Park H.-J."/>
            <person name="Ramirez L."/>
            <person name="Alfaro M."/>
            <person name="Sun H."/>
            <person name="Tritt A."/>
            <person name="Yoshinaga Y."/>
            <person name="Zwiers L.-H."/>
            <person name="Turgeon B."/>
            <person name="Goodwin S."/>
            <person name="Spatafora J."/>
            <person name="Crous P."/>
            <person name="Grigoriev I."/>
        </authorList>
    </citation>
    <scope>NUCLEOTIDE SEQUENCE</scope>
    <source>
        <strain evidence="2">SCOH1-5</strain>
    </source>
</reference>
<name>A0A6A6F9E9_9PEZI</name>
<feature type="compositionally biased region" description="Polar residues" evidence="1">
    <location>
        <begin position="31"/>
        <end position="45"/>
    </location>
</feature>
<keyword evidence="3" id="KW-1185">Reference proteome</keyword>
<evidence type="ECO:0000313" key="2">
    <source>
        <dbReference type="EMBL" id="KAF2210034.1"/>
    </source>
</evidence>
<accession>A0A6A6F9E9</accession>